<dbReference type="GO" id="GO:0004519">
    <property type="term" value="F:endonuclease activity"/>
    <property type="evidence" value="ECO:0007669"/>
    <property type="project" value="UniProtKB-KW"/>
</dbReference>
<dbReference type="Gene3D" id="3.30.1540.20">
    <property type="entry name" value="MutL, C-terminal domain, dimerisation subdomain"/>
    <property type="match status" value="1"/>
</dbReference>
<dbReference type="EMBL" id="WTYC01000004">
    <property type="protein sequence ID" value="MXO48414.1"/>
    <property type="molecule type" value="Genomic_DNA"/>
</dbReference>
<dbReference type="InterPro" id="IPR020667">
    <property type="entry name" value="DNA_mismatch_repair_MutL"/>
</dbReference>
<evidence type="ECO:0000256" key="6">
    <source>
        <dbReference type="SAM" id="MobiDB-lite"/>
    </source>
</evidence>
<feature type="domain" description="DNA mismatch repair protein S5" evidence="8">
    <location>
        <begin position="208"/>
        <end position="326"/>
    </location>
</feature>
<evidence type="ECO:0000256" key="3">
    <source>
        <dbReference type="ARBA" id="ARBA00022763"/>
    </source>
</evidence>
<reference evidence="9 10" key="1">
    <citation type="submission" date="2019-12" db="EMBL/GenBank/DDBJ databases">
        <title>Genomic-based taxomic classification of the family Erythrobacteraceae.</title>
        <authorList>
            <person name="Xu L."/>
        </authorList>
    </citation>
    <scope>NUCLEOTIDE SEQUENCE [LARGE SCALE GENOMIC DNA]</scope>
    <source>
        <strain evidence="9 10">DSM 17792</strain>
    </source>
</reference>
<dbReference type="RefSeq" id="WP_160727970.1">
    <property type="nucleotide sequence ID" value="NZ_WTYC01000004.1"/>
</dbReference>
<dbReference type="GO" id="GO:0030983">
    <property type="term" value="F:mismatched DNA binding"/>
    <property type="evidence" value="ECO:0007669"/>
    <property type="project" value="InterPro"/>
</dbReference>
<dbReference type="InterPro" id="IPR002099">
    <property type="entry name" value="MutL/Mlh/PMS"/>
</dbReference>
<dbReference type="Pfam" id="PF13589">
    <property type="entry name" value="HATPase_c_3"/>
    <property type="match status" value="1"/>
</dbReference>
<dbReference type="PROSITE" id="PS00058">
    <property type="entry name" value="DNA_MISMATCH_REPAIR_1"/>
    <property type="match status" value="1"/>
</dbReference>
<keyword evidence="9" id="KW-0378">Hydrolase</keyword>
<comment type="similarity">
    <text evidence="1 5">Belongs to the DNA mismatch repair MutL/HexB family.</text>
</comment>
<dbReference type="InterPro" id="IPR036890">
    <property type="entry name" value="HATPase_C_sf"/>
</dbReference>
<keyword evidence="10" id="KW-1185">Reference proteome</keyword>
<dbReference type="GO" id="GO:0005524">
    <property type="term" value="F:ATP binding"/>
    <property type="evidence" value="ECO:0007669"/>
    <property type="project" value="InterPro"/>
</dbReference>
<dbReference type="InterPro" id="IPR014721">
    <property type="entry name" value="Ribsml_uS5_D2-typ_fold_subgr"/>
</dbReference>
<dbReference type="InterPro" id="IPR042121">
    <property type="entry name" value="MutL_C_regsub"/>
</dbReference>
<feature type="region of interest" description="Disordered" evidence="6">
    <location>
        <begin position="327"/>
        <end position="353"/>
    </location>
</feature>
<comment type="function">
    <text evidence="5">This protein is involved in the repair of mismatches in DNA. It is required for dam-dependent methyl-directed DNA mismatch repair. May act as a 'molecular matchmaker', a protein that promotes the formation of a stable complex between two or more DNA-binding proteins in an ATP-dependent manner without itself being part of a final effector complex.</text>
</comment>
<keyword evidence="3 5" id="KW-0227">DNA damage</keyword>
<dbReference type="SUPFAM" id="SSF55874">
    <property type="entry name" value="ATPase domain of HSP90 chaperone/DNA topoisomerase II/histidine kinase"/>
    <property type="match status" value="1"/>
</dbReference>
<protein>
    <recommendedName>
        <fullName evidence="2 5">DNA mismatch repair protein MutL</fullName>
    </recommendedName>
</protein>
<dbReference type="PANTHER" id="PTHR10073">
    <property type="entry name" value="DNA MISMATCH REPAIR PROTEIN MLH, PMS, MUTL"/>
    <property type="match status" value="1"/>
</dbReference>
<dbReference type="FunFam" id="3.30.565.10:FF:000003">
    <property type="entry name" value="DNA mismatch repair endonuclease MutL"/>
    <property type="match status" value="1"/>
</dbReference>
<dbReference type="SUPFAM" id="SSF54211">
    <property type="entry name" value="Ribosomal protein S5 domain 2-like"/>
    <property type="match status" value="1"/>
</dbReference>
<dbReference type="InterPro" id="IPR037198">
    <property type="entry name" value="MutL_C_sf"/>
</dbReference>
<gene>
    <name evidence="5 9" type="primary">mutL</name>
    <name evidence="9" type="ORF">GRI69_09110</name>
</gene>
<dbReference type="InterPro" id="IPR038973">
    <property type="entry name" value="MutL/Mlh/Pms-like"/>
</dbReference>
<dbReference type="Gene3D" id="3.30.1370.100">
    <property type="entry name" value="MutL, C-terminal domain, regulatory subdomain"/>
    <property type="match status" value="1"/>
</dbReference>
<dbReference type="Gene3D" id="3.30.565.10">
    <property type="entry name" value="Histidine kinase-like ATPase, C-terminal domain"/>
    <property type="match status" value="1"/>
</dbReference>
<dbReference type="Pfam" id="PF01119">
    <property type="entry name" value="DNA_mis_repair"/>
    <property type="match status" value="1"/>
</dbReference>
<name>A0A844XSP2_9SPHN</name>
<dbReference type="InterPro" id="IPR013507">
    <property type="entry name" value="DNA_mismatch_S5_2-like"/>
</dbReference>
<proteinExistence type="inferred from homology"/>
<evidence type="ECO:0000256" key="2">
    <source>
        <dbReference type="ARBA" id="ARBA00021975"/>
    </source>
</evidence>
<evidence type="ECO:0000259" key="7">
    <source>
        <dbReference type="SMART" id="SM00853"/>
    </source>
</evidence>
<dbReference type="SUPFAM" id="SSF118116">
    <property type="entry name" value="DNA mismatch repair protein MutL"/>
    <property type="match status" value="1"/>
</dbReference>
<organism evidence="9 10">
    <name type="scientific">Qipengyuania vulgaris</name>
    <dbReference type="NCBI Taxonomy" id="291985"/>
    <lineage>
        <taxon>Bacteria</taxon>
        <taxon>Pseudomonadati</taxon>
        <taxon>Pseudomonadota</taxon>
        <taxon>Alphaproteobacteria</taxon>
        <taxon>Sphingomonadales</taxon>
        <taxon>Erythrobacteraceae</taxon>
        <taxon>Qipengyuania</taxon>
    </lineage>
</organism>
<evidence type="ECO:0000256" key="4">
    <source>
        <dbReference type="ARBA" id="ARBA00023204"/>
    </source>
</evidence>
<dbReference type="SMART" id="SM01340">
    <property type="entry name" value="DNA_mis_repair"/>
    <property type="match status" value="1"/>
</dbReference>
<dbReference type="AlphaFoldDB" id="A0A844XSP2"/>
<dbReference type="Proteomes" id="UP000448199">
    <property type="component" value="Unassembled WGS sequence"/>
</dbReference>
<keyword evidence="9" id="KW-0255">Endonuclease</keyword>
<dbReference type="Pfam" id="PF08676">
    <property type="entry name" value="MutL_C"/>
    <property type="match status" value="1"/>
</dbReference>
<dbReference type="InterPro" id="IPR020568">
    <property type="entry name" value="Ribosomal_Su5_D2-typ_SF"/>
</dbReference>
<dbReference type="SMART" id="SM00853">
    <property type="entry name" value="MutL_C"/>
    <property type="match status" value="1"/>
</dbReference>
<dbReference type="GO" id="GO:0032300">
    <property type="term" value="C:mismatch repair complex"/>
    <property type="evidence" value="ECO:0007669"/>
    <property type="project" value="InterPro"/>
</dbReference>
<evidence type="ECO:0000313" key="9">
    <source>
        <dbReference type="EMBL" id="MXO48414.1"/>
    </source>
</evidence>
<dbReference type="NCBIfam" id="NF000953">
    <property type="entry name" value="PRK00095.2-4"/>
    <property type="match status" value="1"/>
</dbReference>
<dbReference type="GO" id="GO:0006298">
    <property type="term" value="P:mismatch repair"/>
    <property type="evidence" value="ECO:0007669"/>
    <property type="project" value="UniProtKB-UniRule"/>
</dbReference>
<keyword evidence="4 5" id="KW-0234">DNA repair</keyword>
<dbReference type="InterPro" id="IPR014790">
    <property type="entry name" value="MutL_C"/>
</dbReference>
<dbReference type="OrthoDB" id="9763467at2"/>
<dbReference type="HAMAP" id="MF_00149">
    <property type="entry name" value="DNA_mis_repair"/>
    <property type="match status" value="1"/>
</dbReference>
<evidence type="ECO:0000259" key="8">
    <source>
        <dbReference type="SMART" id="SM01340"/>
    </source>
</evidence>
<dbReference type="GO" id="GO:0140664">
    <property type="term" value="F:ATP-dependent DNA damage sensor activity"/>
    <property type="evidence" value="ECO:0007669"/>
    <property type="project" value="InterPro"/>
</dbReference>
<dbReference type="Gene3D" id="3.30.230.10">
    <property type="match status" value="1"/>
</dbReference>
<dbReference type="InterPro" id="IPR042120">
    <property type="entry name" value="MutL_C_dimsub"/>
</dbReference>
<evidence type="ECO:0000313" key="10">
    <source>
        <dbReference type="Proteomes" id="UP000448199"/>
    </source>
</evidence>
<dbReference type="PANTHER" id="PTHR10073:SF12">
    <property type="entry name" value="DNA MISMATCH REPAIR PROTEIN MLH1"/>
    <property type="match status" value="1"/>
</dbReference>
<feature type="domain" description="MutL C-terminal dimerisation" evidence="7">
    <location>
        <begin position="413"/>
        <end position="557"/>
    </location>
</feature>
<sequence length="600" mass="65318">MPEIRRLPDTLVNRIAAGEVVERPSSALKELMENAIDAGASRIAVKLVEGGLTSLEVTDDGCGMSPDEMALALERHATSKLPDEAIEQVSTLGFRGEALPSIASVARFTLESRQQGAEQGWKRVVDHGELISEGPAALPPGTRVRVENLFGRIPARRKFLRTPRSEYAACLDVVKRLAMARPDVAITLDHGERRILGLQGGEGLANRVAQVIARELKENGVAIDLDRGTMRLTGIAGLPTYNRGIADHQYLFVNGRPVKDRLLTGAVRGAYADMLARDRHAVLALFLDLPPEEVDVNVHPAKTEVRFRDAQAVRGFIVSGLRQALATGDKRSAQSPDAGAMSRWQQEPEREEPAPALRSIFEGRDWSAPQPRVSEAGSAWRGYEAEVIAAPRGRAEEAVPVSAAEADYPLGIARGQVANTYIVAEAKDGLVLVDQHAAHERLVLERLKAAGAEEAVARSQALLIPAVVELEETSCDRLEEAAESLAKHGLAIERFGPSAMLVRSLPHAIARTDPEKLLRDIDDDLALNGEALHLGEKLDLVLATMACHGSVRAGRVLRVDEMNSLLREMERTPRSGQCNHGRPTWVKLSMEDVEKLFGRH</sequence>
<dbReference type="CDD" id="cd03482">
    <property type="entry name" value="MutL_Trans_MutL"/>
    <property type="match status" value="1"/>
</dbReference>
<dbReference type="InterPro" id="IPR014762">
    <property type="entry name" value="DNA_mismatch_repair_CS"/>
</dbReference>
<keyword evidence="9" id="KW-0540">Nuclease</keyword>
<dbReference type="CDD" id="cd16926">
    <property type="entry name" value="HATPase_MutL-MLH-PMS-like"/>
    <property type="match status" value="1"/>
</dbReference>
<evidence type="ECO:0000256" key="1">
    <source>
        <dbReference type="ARBA" id="ARBA00006082"/>
    </source>
</evidence>
<dbReference type="NCBIfam" id="TIGR00585">
    <property type="entry name" value="mutl"/>
    <property type="match status" value="1"/>
</dbReference>
<dbReference type="GO" id="GO:0016887">
    <property type="term" value="F:ATP hydrolysis activity"/>
    <property type="evidence" value="ECO:0007669"/>
    <property type="project" value="InterPro"/>
</dbReference>
<accession>A0A844XSP2</accession>
<comment type="caution">
    <text evidence="9">The sequence shown here is derived from an EMBL/GenBank/DDBJ whole genome shotgun (WGS) entry which is preliminary data.</text>
</comment>
<evidence type="ECO:0000256" key="5">
    <source>
        <dbReference type="HAMAP-Rule" id="MF_00149"/>
    </source>
</evidence>